<comment type="caution">
    <text evidence="1">The sequence shown here is derived from an EMBL/GenBank/DDBJ whole genome shotgun (WGS) entry which is preliminary data.</text>
</comment>
<sequence>MPYLYASAVINVKPQRAPLGPTTLTVLTDAITRHLTQRERFTVYFDWRHWTKSNRRRSSAVHARVAAHTIAHHVRSGPAGRTMRVQSLEHNKYSPVMRFMPDDEWHPAPTDEPGFPITVHCDASLARVQGEQVRGGIAVGKETYTVDLSAAGITRSANAEFLTVCLALLTGARERSPLTVYADETEAVRAGKLLREGQIPPHGCTGTGRILRTGSLSAPWPRAGCARSMWNGCRAGMYTRPTTLRTPQWRTNTC</sequence>
<proteinExistence type="predicted"/>
<name>A0ABU4LWJ8_9ACTN</name>
<dbReference type="EMBL" id="JARAWP010000011">
    <property type="protein sequence ID" value="MDX3020134.1"/>
    <property type="molecule type" value="Genomic_DNA"/>
</dbReference>
<evidence type="ECO:0000313" key="1">
    <source>
        <dbReference type="EMBL" id="MDX3020134.1"/>
    </source>
</evidence>
<dbReference type="Proteomes" id="UP001272987">
    <property type="component" value="Unassembled WGS sequence"/>
</dbReference>
<dbReference type="RefSeq" id="WP_319166843.1">
    <property type="nucleotide sequence ID" value="NZ_JARAWP010000011.1"/>
</dbReference>
<evidence type="ECO:0000313" key="2">
    <source>
        <dbReference type="Proteomes" id="UP001272987"/>
    </source>
</evidence>
<accession>A0ABU4LWJ8</accession>
<keyword evidence="2" id="KW-1185">Reference proteome</keyword>
<protein>
    <submittedName>
        <fullName evidence="1">Uncharacterized protein</fullName>
    </submittedName>
</protein>
<organism evidence="1 2">
    <name type="scientific">Streptomyces acidiscabies</name>
    <dbReference type="NCBI Taxonomy" id="42234"/>
    <lineage>
        <taxon>Bacteria</taxon>
        <taxon>Bacillati</taxon>
        <taxon>Actinomycetota</taxon>
        <taxon>Actinomycetes</taxon>
        <taxon>Kitasatosporales</taxon>
        <taxon>Streptomycetaceae</taxon>
        <taxon>Streptomyces</taxon>
    </lineage>
</organism>
<gene>
    <name evidence="1" type="ORF">PV666_19915</name>
</gene>
<reference evidence="1 2" key="1">
    <citation type="journal article" date="2023" name="Microb. Genom.">
        <title>Mesoterricola silvestris gen. nov., sp. nov., Mesoterricola sediminis sp. nov., Geothrix oryzae sp. nov., Geothrix edaphica sp. nov., Geothrix rubra sp. nov., and Geothrix limicola sp. nov., six novel members of Acidobacteriota isolated from soils.</title>
        <authorList>
            <person name="Weisberg A.J."/>
            <person name="Pearce E."/>
            <person name="Kramer C.G."/>
            <person name="Chang J.H."/>
            <person name="Clarke C.R."/>
        </authorList>
    </citation>
    <scope>NUCLEOTIDE SEQUENCE [LARGE SCALE GENOMIC DNA]</scope>
    <source>
        <strain evidence="1 2">NB05-1H</strain>
    </source>
</reference>